<dbReference type="AlphaFoldDB" id="A0A267GCA1"/>
<evidence type="ECO:0000256" key="5">
    <source>
        <dbReference type="PROSITE-ProRule" id="PRU00175"/>
    </source>
</evidence>
<dbReference type="GO" id="GO:0043161">
    <property type="term" value="P:proteasome-mediated ubiquitin-dependent protein catabolic process"/>
    <property type="evidence" value="ECO:0007669"/>
    <property type="project" value="TreeGrafter"/>
</dbReference>
<evidence type="ECO:0000259" key="8">
    <source>
        <dbReference type="PROSITE" id="PS50089"/>
    </source>
</evidence>
<feature type="region of interest" description="Disordered" evidence="7">
    <location>
        <begin position="1"/>
        <end position="26"/>
    </location>
</feature>
<keyword evidence="4" id="KW-0862">Zinc</keyword>
<feature type="domain" description="RING-type" evidence="8">
    <location>
        <begin position="42"/>
        <end position="109"/>
    </location>
</feature>
<dbReference type="Pfam" id="PF13445">
    <property type="entry name" value="zf-RING_UBOX"/>
    <property type="match status" value="1"/>
</dbReference>
<evidence type="ECO:0000256" key="7">
    <source>
        <dbReference type="SAM" id="MobiDB-lite"/>
    </source>
</evidence>
<keyword evidence="2" id="KW-0677">Repeat</keyword>
<dbReference type="InterPro" id="IPR001258">
    <property type="entry name" value="NHL_repeat"/>
</dbReference>
<dbReference type="EMBL" id="NIVC01000445">
    <property type="protein sequence ID" value="PAA82872.1"/>
    <property type="molecule type" value="Genomic_DNA"/>
</dbReference>
<dbReference type="InterPro" id="IPR011042">
    <property type="entry name" value="6-blade_b-propeller_TolB-like"/>
</dbReference>
<accession>A0A267GCA1</accession>
<dbReference type="PROSITE" id="PS00518">
    <property type="entry name" value="ZF_RING_1"/>
    <property type="match status" value="1"/>
</dbReference>
<reference evidence="9 10" key="1">
    <citation type="submission" date="2017-06" db="EMBL/GenBank/DDBJ databases">
        <title>A platform for efficient transgenesis in Macrostomum lignano, a flatworm model organism for stem cell research.</title>
        <authorList>
            <person name="Berezikov E."/>
        </authorList>
    </citation>
    <scope>NUCLEOTIDE SEQUENCE [LARGE SCALE GENOMIC DNA]</scope>
    <source>
        <strain evidence="9">DV1</strain>
        <tissue evidence="9">Whole organism</tissue>
    </source>
</reference>
<dbReference type="PROSITE" id="PS50089">
    <property type="entry name" value="ZF_RING_2"/>
    <property type="match status" value="1"/>
</dbReference>
<feature type="compositionally biased region" description="Basic and acidic residues" evidence="7">
    <location>
        <begin position="1"/>
        <end position="11"/>
    </location>
</feature>
<dbReference type="Gene3D" id="2.120.10.30">
    <property type="entry name" value="TolB, C-terminal domain"/>
    <property type="match status" value="1"/>
</dbReference>
<evidence type="ECO:0000256" key="3">
    <source>
        <dbReference type="ARBA" id="ARBA00022771"/>
    </source>
</evidence>
<evidence type="ECO:0000256" key="2">
    <source>
        <dbReference type="ARBA" id="ARBA00022737"/>
    </source>
</evidence>
<protein>
    <recommendedName>
        <fullName evidence="8">RING-type domain-containing protein</fullName>
    </recommendedName>
</protein>
<dbReference type="GO" id="GO:0000209">
    <property type="term" value="P:protein polyubiquitination"/>
    <property type="evidence" value="ECO:0007669"/>
    <property type="project" value="TreeGrafter"/>
</dbReference>
<sequence length="817" mass="87100">MSEAKRIRLADPSELSAAPASSSAVESEPSPQLLELVQDCTCPVCKEIFTEPVALVACGHAFCRRCYEKLCRKCATTETGIGGGFAFLLAPPSSLAAEQQRRVACPVCRVKFRPGSDAVKPDSQAECLVRALMLVKAPQQTVDASLPTPGDVDRSDGCCSASTDCWRRRAVRCTDCGVASCRAHHESALASLRSSAAEVAAAGATFASDESAGVGPLRRLTDMRLRLPNLRRALADRLTARLDAYEARLEDASVRVRQAAEASLDRRQHLAGLVHRLESVTAAAAAVGGDAVDASYAEMLTLKSRLTAELAEARSLHPALRVEEPIGLEDLERGLDACLDELTVRLYALPYESLARASTSGAPLAPVRLAPIAHHRTRPRRPWCLRLLKNVSGLRLLNGRLVRSSAASAASASASPSVEDGSEPLPQSGILLVNYSGPTGRLHIFEAGQRIRRLGCLQLQPPRLPGPAIGHGRRRCRPGRIAVCNNRQRIFATDSANNRVMAFHATGRLVASFGCYGDSDNAGDDSLCQDDVGESNGEPNFQRPLGLCVDNEALYVVDSGNCRVQIFCLDSGYRRIGCLRHPDFTAGLHSVLACQSDLVGSESASAPGLVVSDRDTERLFLFDRASRRAIRHLSVGGRPADLSSDRHGNVLVSLAASRQVKVFDPLLTRCLYAFNLDSWSPPVGASEEPATATPEAAAADNRNGEIEIEEEEEDEDDEEQYIGGGWDSSPGSASSAASSAFSLSAAPPLPSVGEFLFSGMSDGRRRRRFVVAGFGGGGGGGGIGGPGDCLQGIALDPLTRRIFAADARRQCLLAYQL</sequence>
<evidence type="ECO:0000313" key="9">
    <source>
        <dbReference type="EMBL" id="PAA82872.1"/>
    </source>
</evidence>
<dbReference type="PANTHER" id="PTHR24104:SF25">
    <property type="entry name" value="PROTEIN LIN-41"/>
    <property type="match status" value="1"/>
</dbReference>
<dbReference type="InterPro" id="IPR017907">
    <property type="entry name" value="Znf_RING_CS"/>
</dbReference>
<feature type="compositionally biased region" description="Low complexity" evidence="7">
    <location>
        <begin position="12"/>
        <end position="26"/>
    </location>
</feature>
<dbReference type="InterPro" id="IPR027370">
    <property type="entry name" value="Znf-RING_euk"/>
</dbReference>
<keyword evidence="6" id="KW-0175">Coiled coil</keyword>
<dbReference type="InterPro" id="IPR013083">
    <property type="entry name" value="Znf_RING/FYVE/PHD"/>
</dbReference>
<dbReference type="InterPro" id="IPR050952">
    <property type="entry name" value="TRIM-NHL_E3_ligases"/>
</dbReference>
<organism evidence="9 10">
    <name type="scientific">Macrostomum lignano</name>
    <dbReference type="NCBI Taxonomy" id="282301"/>
    <lineage>
        <taxon>Eukaryota</taxon>
        <taxon>Metazoa</taxon>
        <taxon>Spiralia</taxon>
        <taxon>Lophotrochozoa</taxon>
        <taxon>Platyhelminthes</taxon>
        <taxon>Rhabditophora</taxon>
        <taxon>Macrostomorpha</taxon>
        <taxon>Macrostomida</taxon>
        <taxon>Macrostomidae</taxon>
        <taxon>Macrostomum</taxon>
    </lineage>
</organism>
<comment type="caution">
    <text evidence="9">The sequence shown here is derived from an EMBL/GenBank/DDBJ whole genome shotgun (WGS) entry which is preliminary data.</text>
</comment>
<feature type="region of interest" description="Disordered" evidence="7">
    <location>
        <begin position="683"/>
        <end position="733"/>
    </location>
</feature>
<evidence type="ECO:0000313" key="10">
    <source>
        <dbReference type="Proteomes" id="UP000215902"/>
    </source>
</evidence>
<dbReference type="OrthoDB" id="27136at2759"/>
<keyword evidence="10" id="KW-1185">Reference proteome</keyword>
<feature type="coiled-coil region" evidence="6">
    <location>
        <begin position="235"/>
        <end position="262"/>
    </location>
</feature>
<keyword evidence="1" id="KW-0479">Metal-binding</keyword>
<gene>
    <name evidence="9" type="ORF">BOX15_Mlig010516g3</name>
</gene>
<dbReference type="InterPro" id="IPR001841">
    <property type="entry name" value="Znf_RING"/>
</dbReference>
<dbReference type="Gene3D" id="3.30.40.10">
    <property type="entry name" value="Zinc/RING finger domain, C3HC4 (zinc finger)"/>
    <property type="match status" value="1"/>
</dbReference>
<evidence type="ECO:0000256" key="1">
    <source>
        <dbReference type="ARBA" id="ARBA00022723"/>
    </source>
</evidence>
<evidence type="ECO:0000256" key="4">
    <source>
        <dbReference type="ARBA" id="ARBA00022833"/>
    </source>
</evidence>
<dbReference type="GO" id="GO:0008270">
    <property type="term" value="F:zinc ion binding"/>
    <property type="evidence" value="ECO:0007669"/>
    <property type="project" value="UniProtKB-KW"/>
</dbReference>
<feature type="compositionally biased region" description="Low complexity" evidence="7">
    <location>
        <begin position="687"/>
        <end position="699"/>
    </location>
</feature>
<keyword evidence="3 5" id="KW-0863">Zinc-finger</keyword>
<name>A0A267GCA1_9PLAT</name>
<dbReference type="Proteomes" id="UP000215902">
    <property type="component" value="Unassembled WGS sequence"/>
</dbReference>
<evidence type="ECO:0000256" key="6">
    <source>
        <dbReference type="SAM" id="Coils"/>
    </source>
</evidence>
<dbReference type="SUPFAM" id="SSF75011">
    <property type="entry name" value="3-carboxy-cis,cis-mucoante lactonizing enzyme"/>
    <property type="match status" value="1"/>
</dbReference>
<dbReference type="GO" id="GO:0061630">
    <property type="term" value="F:ubiquitin protein ligase activity"/>
    <property type="evidence" value="ECO:0007669"/>
    <property type="project" value="TreeGrafter"/>
</dbReference>
<dbReference type="STRING" id="282301.A0A267GCA1"/>
<dbReference type="SUPFAM" id="SSF57850">
    <property type="entry name" value="RING/U-box"/>
    <property type="match status" value="1"/>
</dbReference>
<dbReference type="PANTHER" id="PTHR24104">
    <property type="entry name" value="E3 UBIQUITIN-PROTEIN LIGASE NHLRC1-RELATED"/>
    <property type="match status" value="1"/>
</dbReference>
<dbReference type="SMART" id="SM00184">
    <property type="entry name" value="RING"/>
    <property type="match status" value="1"/>
</dbReference>
<proteinExistence type="predicted"/>
<dbReference type="Pfam" id="PF01436">
    <property type="entry name" value="NHL"/>
    <property type="match status" value="1"/>
</dbReference>
<feature type="compositionally biased region" description="Acidic residues" evidence="7">
    <location>
        <begin position="706"/>
        <end position="720"/>
    </location>
</feature>